<organism evidence="1 2">
    <name type="scientific">Pseudoalteromonas peptidolytica F12-50-A1</name>
    <dbReference type="NCBI Taxonomy" id="1315280"/>
    <lineage>
        <taxon>Bacteria</taxon>
        <taxon>Pseudomonadati</taxon>
        <taxon>Pseudomonadota</taxon>
        <taxon>Gammaproteobacteria</taxon>
        <taxon>Alteromonadales</taxon>
        <taxon>Pseudoalteromonadaceae</taxon>
        <taxon>Pseudoalteromonas</taxon>
    </lineage>
</organism>
<dbReference type="Proteomes" id="UP000660708">
    <property type="component" value="Unassembled WGS sequence"/>
</dbReference>
<name>A0A8I0T1L3_9GAMM</name>
<dbReference type="EMBL" id="AQHF01000017">
    <property type="protein sequence ID" value="MBE0344671.1"/>
    <property type="molecule type" value="Genomic_DNA"/>
</dbReference>
<dbReference type="AlphaFoldDB" id="A0A8I0T1L3"/>
<reference evidence="1 2" key="1">
    <citation type="submission" date="2015-06" db="EMBL/GenBank/DDBJ databases">
        <title>Genome sequence of Pseudoalteromonas peptidolytica.</title>
        <authorList>
            <person name="Xie B.-B."/>
            <person name="Rong J.-C."/>
            <person name="Qin Q.-L."/>
            <person name="Zhang Y.-Z."/>
        </authorList>
    </citation>
    <scope>NUCLEOTIDE SEQUENCE [LARGE SCALE GENOMIC DNA]</scope>
    <source>
        <strain evidence="1 2">F12-50-A1</strain>
    </source>
</reference>
<evidence type="ECO:0000313" key="2">
    <source>
        <dbReference type="Proteomes" id="UP000660708"/>
    </source>
</evidence>
<keyword evidence="2" id="KW-1185">Reference proteome</keyword>
<gene>
    <name evidence="1" type="ORF">PPEP_a2303</name>
</gene>
<protein>
    <submittedName>
        <fullName evidence="1">Uncharacterized protein</fullName>
    </submittedName>
</protein>
<evidence type="ECO:0000313" key="1">
    <source>
        <dbReference type="EMBL" id="MBE0344671.1"/>
    </source>
</evidence>
<comment type="caution">
    <text evidence="1">The sequence shown here is derived from an EMBL/GenBank/DDBJ whole genome shotgun (WGS) entry which is preliminary data.</text>
</comment>
<proteinExistence type="predicted"/>
<sequence>MQIQSLNNINLSKYSDNPKCSEVFLSNTPYLSVKSIISR</sequence>
<accession>A0A8I0T1L3</accession>